<gene>
    <name evidence="7 10" type="primary">flgK</name>
    <name evidence="10" type="ORF">GCM10025876_18830</name>
</gene>
<evidence type="ECO:0000313" key="10">
    <source>
        <dbReference type="EMBL" id="GMA35679.1"/>
    </source>
</evidence>
<dbReference type="Pfam" id="PF06429">
    <property type="entry name" value="Flg_bbr_C"/>
    <property type="match status" value="1"/>
</dbReference>
<keyword evidence="6 7" id="KW-0975">Bacterial flagellum</keyword>
<evidence type="ECO:0000256" key="7">
    <source>
        <dbReference type="RuleBase" id="RU362065"/>
    </source>
</evidence>
<evidence type="ECO:0000256" key="4">
    <source>
        <dbReference type="ARBA" id="ARBA00016244"/>
    </source>
</evidence>
<reference evidence="11" key="1">
    <citation type="journal article" date="2019" name="Int. J. Syst. Evol. Microbiol.">
        <title>The Global Catalogue of Microorganisms (GCM) 10K type strain sequencing project: providing services to taxonomists for standard genome sequencing and annotation.</title>
        <authorList>
            <consortium name="The Broad Institute Genomics Platform"/>
            <consortium name="The Broad Institute Genome Sequencing Center for Infectious Disease"/>
            <person name="Wu L."/>
            <person name="Ma J."/>
        </authorList>
    </citation>
    <scope>NUCLEOTIDE SEQUENCE [LARGE SCALE GENOMIC DNA]</scope>
    <source>
        <strain evidence="11">NBRC 112299</strain>
    </source>
</reference>
<comment type="similarity">
    <text evidence="3 7">Belongs to the flagella basal body rod proteins family.</text>
</comment>
<dbReference type="PANTHER" id="PTHR30033">
    <property type="entry name" value="FLAGELLAR HOOK-ASSOCIATED PROTEIN 1"/>
    <property type="match status" value="1"/>
</dbReference>
<dbReference type="EMBL" id="BSUN01000001">
    <property type="protein sequence ID" value="GMA35679.1"/>
    <property type="molecule type" value="Genomic_DNA"/>
</dbReference>
<evidence type="ECO:0000256" key="6">
    <source>
        <dbReference type="ARBA" id="ARBA00023143"/>
    </source>
</evidence>
<dbReference type="PRINTS" id="PR01005">
    <property type="entry name" value="FLGHOOKAP1"/>
</dbReference>
<evidence type="ECO:0000259" key="9">
    <source>
        <dbReference type="Pfam" id="PF22638"/>
    </source>
</evidence>
<keyword evidence="5 7" id="KW-0964">Secreted</keyword>
<evidence type="ECO:0000256" key="1">
    <source>
        <dbReference type="ARBA" id="ARBA00004365"/>
    </source>
</evidence>
<keyword evidence="10" id="KW-0969">Cilium</keyword>
<evidence type="ECO:0000313" key="11">
    <source>
        <dbReference type="Proteomes" id="UP001157125"/>
    </source>
</evidence>
<protein>
    <recommendedName>
        <fullName evidence="4 7">Flagellar hook-associated protein 1</fullName>
        <shortName evidence="7">HAP1</shortName>
    </recommendedName>
</protein>
<feature type="domain" description="Flagellar basal-body/hook protein C-terminal" evidence="8">
    <location>
        <begin position="398"/>
        <end position="438"/>
    </location>
</feature>
<dbReference type="Proteomes" id="UP001157125">
    <property type="component" value="Unassembled WGS sequence"/>
</dbReference>
<dbReference type="SUPFAM" id="SSF64518">
    <property type="entry name" value="Phase 1 flagellin"/>
    <property type="match status" value="1"/>
</dbReference>
<keyword evidence="10" id="KW-0966">Cell projection</keyword>
<organism evidence="10 11">
    <name type="scientific">Demequina litorisediminis</name>
    <dbReference type="NCBI Taxonomy" id="1849022"/>
    <lineage>
        <taxon>Bacteria</taxon>
        <taxon>Bacillati</taxon>
        <taxon>Actinomycetota</taxon>
        <taxon>Actinomycetes</taxon>
        <taxon>Micrococcales</taxon>
        <taxon>Demequinaceae</taxon>
        <taxon>Demequina</taxon>
    </lineage>
</organism>
<keyword evidence="10" id="KW-0282">Flagellum</keyword>
<name>A0ABQ6ICY7_9MICO</name>
<dbReference type="PANTHER" id="PTHR30033:SF1">
    <property type="entry name" value="FLAGELLAR HOOK-ASSOCIATED PROTEIN 1"/>
    <property type="match status" value="1"/>
</dbReference>
<proteinExistence type="inferred from homology"/>
<comment type="subcellular location">
    <subcellularLocation>
        <location evidence="1 7">Bacterial flagellum</location>
    </subcellularLocation>
    <subcellularLocation>
        <location evidence="2 7">Secreted</location>
    </subcellularLocation>
</comment>
<evidence type="ECO:0000256" key="3">
    <source>
        <dbReference type="ARBA" id="ARBA00009677"/>
    </source>
</evidence>
<keyword evidence="11" id="KW-1185">Reference proteome</keyword>
<dbReference type="Pfam" id="PF22638">
    <property type="entry name" value="FlgK_D1"/>
    <property type="match status" value="1"/>
</dbReference>
<dbReference type="InterPro" id="IPR010930">
    <property type="entry name" value="Flg_bb/hook_C_dom"/>
</dbReference>
<evidence type="ECO:0000259" key="8">
    <source>
        <dbReference type="Pfam" id="PF06429"/>
    </source>
</evidence>
<comment type="caution">
    <text evidence="10">The sequence shown here is derived from an EMBL/GenBank/DDBJ whole genome shotgun (WGS) entry which is preliminary data.</text>
</comment>
<evidence type="ECO:0000256" key="5">
    <source>
        <dbReference type="ARBA" id="ARBA00022525"/>
    </source>
</evidence>
<feature type="domain" description="Flagellar hook-associated protein FlgK helical" evidence="9">
    <location>
        <begin position="66"/>
        <end position="311"/>
    </location>
</feature>
<sequence length="445" mass="45085">MGYTRQRADLQSLSTASTTALFSTSSGTGNGVSVVGFARLSDQFLDARMRTQTGQAAHTDALATTLSRLETVLTEPSDTGVAATLQEFWDAWQDVSNAPDSTAARTALLGTSRGLVTQIGDTYRSLESQWDQARAEATALVTEVNSAAKGIAELNAQIRSVLASGGSANELMDQRDLLATELAATVGATVRPQTDGTLTVMVAGNPLVQGDKATAVQISGSHAMAGAIAEPAPSADAVALSWADGTPLVLTDGALAGVVTSLQGSSLGGSIAHAVDQVNALAEHVASSVNAVHAAGTTLAAPPSDTGVDFFSFTPGVASALGLTVAITDPDHVAAGNGVGGALDGSVADAISQIGATATGPDATWRAFIVDLGVTSASAKRSAQVAESARATAASLHLSNASVDVDEEMTNMLAYQRAYEGAARVMTAIDEMLDTLINRTGVVGR</sequence>
<dbReference type="NCBIfam" id="TIGR02492">
    <property type="entry name" value="flgK_ends"/>
    <property type="match status" value="1"/>
</dbReference>
<dbReference type="InterPro" id="IPR053927">
    <property type="entry name" value="FlgK_helical"/>
</dbReference>
<accession>A0ABQ6ICY7</accession>
<evidence type="ECO:0000256" key="2">
    <source>
        <dbReference type="ARBA" id="ARBA00004613"/>
    </source>
</evidence>
<dbReference type="InterPro" id="IPR002371">
    <property type="entry name" value="FlgK"/>
</dbReference>